<dbReference type="NCBIfam" id="TIGR00231">
    <property type="entry name" value="small_GTP"/>
    <property type="match status" value="1"/>
</dbReference>
<dbReference type="AlphaFoldDB" id="A0A9P0AKE3"/>
<accession>A0A9P0AKE3</accession>
<dbReference type="GO" id="GO:0003924">
    <property type="term" value="F:GTPase activity"/>
    <property type="evidence" value="ECO:0007669"/>
    <property type="project" value="InterPro"/>
</dbReference>
<dbReference type="InterPro" id="IPR027417">
    <property type="entry name" value="P-loop_NTPase"/>
</dbReference>
<dbReference type="InterPro" id="IPR001806">
    <property type="entry name" value="Small_GTPase"/>
</dbReference>
<dbReference type="InterPro" id="IPR005225">
    <property type="entry name" value="Small_GTP-bd"/>
</dbReference>
<dbReference type="PRINTS" id="PR00449">
    <property type="entry name" value="RASTRNSFRMNG"/>
</dbReference>
<dbReference type="GO" id="GO:0005525">
    <property type="term" value="F:GTP binding"/>
    <property type="evidence" value="ECO:0007669"/>
    <property type="project" value="InterPro"/>
</dbReference>
<keyword evidence="4" id="KW-1185">Reference proteome</keyword>
<evidence type="ECO:0000256" key="2">
    <source>
        <dbReference type="ARBA" id="ARBA00022741"/>
    </source>
</evidence>
<evidence type="ECO:0000313" key="4">
    <source>
        <dbReference type="Proteomes" id="UP001152759"/>
    </source>
</evidence>
<dbReference type="SMART" id="SM00175">
    <property type="entry name" value="RAB"/>
    <property type="match status" value="1"/>
</dbReference>
<dbReference type="Pfam" id="PF00071">
    <property type="entry name" value="Ras"/>
    <property type="match status" value="1"/>
</dbReference>
<evidence type="ECO:0008006" key="5">
    <source>
        <dbReference type="Google" id="ProtNLM"/>
    </source>
</evidence>
<gene>
    <name evidence="3" type="ORF">BEMITA_LOCUS12966</name>
</gene>
<organism evidence="3 4">
    <name type="scientific">Bemisia tabaci</name>
    <name type="common">Sweetpotato whitefly</name>
    <name type="synonym">Aleurodes tabaci</name>
    <dbReference type="NCBI Taxonomy" id="7038"/>
    <lineage>
        <taxon>Eukaryota</taxon>
        <taxon>Metazoa</taxon>
        <taxon>Ecdysozoa</taxon>
        <taxon>Arthropoda</taxon>
        <taxon>Hexapoda</taxon>
        <taxon>Insecta</taxon>
        <taxon>Pterygota</taxon>
        <taxon>Neoptera</taxon>
        <taxon>Paraneoptera</taxon>
        <taxon>Hemiptera</taxon>
        <taxon>Sternorrhyncha</taxon>
        <taxon>Aleyrodoidea</taxon>
        <taxon>Aleyrodidae</taxon>
        <taxon>Aleyrodinae</taxon>
        <taxon>Bemisia</taxon>
    </lineage>
</organism>
<evidence type="ECO:0000256" key="1">
    <source>
        <dbReference type="ARBA" id="ARBA00006270"/>
    </source>
</evidence>
<dbReference type="PANTHER" id="PTHR47978">
    <property type="match status" value="1"/>
</dbReference>
<dbReference type="PROSITE" id="PS51419">
    <property type="entry name" value="RAB"/>
    <property type="match status" value="1"/>
</dbReference>
<protein>
    <recommendedName>
        <fullName evidence="5">Ras-related protein Rab-28</fullName>
    </recommendedName>
</protein>
<keyword evidence="2" id="KW-0547">Nucleotide-binding</keyword>
<dbReference type="PROSITE" id="PS51421">
    <property type="entry name" value="RAS"/>
    <property type="match status" value="1"/>
</dbReference>
<evidence type="ECO:0000313" key="3">
    <source>
        <dbReference type="EMBL" id="CAH0394699.1"/>
    </source>
</evidence>
<dbReference type="SMART" id="SM00174">
    <property type="entry name" value="RHO"/>
    <property type="match status" value="1"/>
</dbReference>
<dbReference type="SMART" id="SM00173">
    <property type="entry name" value="RAS"/>
    <property type="match status" value="1"/>
</dbReference>
<sequence>MAPSLKGAIVEKQVKVVVLGDISTGKSCLCARFCNDEFTRQYYPTSGVDFFLKRIHIQDHVIKLLIWDVSGAAMNSPMITNYVYNAHIILFVYDITSLSSFVSVRQWYDTVAKVQARARPTELALVGNKSDMEHQRSVPLNKHAKFASDIGFSSHIVSARTGENVIGCFQRVCANCLNIKLTRNELEERTQVIKAEIVTSNQSNAIQVSTTTSSACVLQ</sequence>
<dbReference type="KEGG" id="btab:109033918"/>
<comment type="similarity">
    <text evidence="1">Belongs to the small GTPase superfamily. Rab family.</text>
</comment>
<dbReference type="EMBL" id="OU963869">
    <property type="protein sequence ID" value="CAH0394699.1"/>
    <property type="molecule type" value="Genomic_DNA"/>
</dbReference>
<dbReference type="OrthoDB" id="10254700at2759"/>
<dbReference type="SUPFAM" id="SSF52540">
    <property type="entry name" value="P-loop containing nucleoside triphosphate hydrolases"/>
    <property type="match status" value="1"/>
</dbReference>
<dbReference type="Gene3D" id="3.40.50.300">
    <property type="entry name" value="P-loop containing nucleotide triphosphate hydrolases"/>
    <property type="match status" value="1"/>
</dbReference>
<reference evidence="3" key="1">
    <citation type="submission" date="2021-12" db="EMBL/GenBank/DDBJ databases">
        <authorList>
            <person name="King R."/>
        </authorList>
    </citation>
    <scope>NUCLEOTIDE SEQUENCE</scope>
</reference>
<proteinExistence type="inferred from homology"/>
<name>A0A9P0AKE3_BEMTA</name>
<dbReference type="Proteomes" id="UP001152759">
    <property type="component" value="Chromosome 8"/>
</dbReference>
<dbReference type="FunFam" id="3.40.50.300:FF:001447">
    <property type="entry name" value="Ras-related protein Rab-1B"/>
    <property type="match status" value="1"/>
</dbReference>